<dbReference type="GO" id="GO:0003676">
    <property type="term" value="F:nucleic acid binding"/>
    <property type="evidence" value="ECO:0007669"/>
    <property type="project" value="InterPro"/>
</dbReference>
<accession>A0A2H1WVY6</accession>
<protein>
    <submittedName>
        <fullName evidence="1">SFRICE_038811</fullName>
    </submittedName>
</protein>
<gene>
    <name evidence="1" type="ORF">SFRICE_038811</name>
</gene>
<proteinExistence type="predicted"/>
<sequence length="494" mass="57490">MPQPYEYSARDYGNMLMCLGEARGNASLALRIYRERHPNVRHPSDSRVITAAFQRVLENRPIAPAASGGGRPADVQTEERILEVVRRNPRLGTRSAAKLLRRRNGSVVSHWLVHKVLRRERMRPYKVHKVHALVPGDRERRLNYCRWLVDHQQRSRFIEHVIWTDEATFTRNGLWNRRNVHVWSQTNPYTCQQTGHPTRWSVNVWAGIYNSQILGPVFLPQRLDGARYLEVINVHVDNFLDSLSLAEYRNIWFQHDGAPPHVVRSVRERLSVMLEDQWIGRLGPQAWPPRSPDLTPLDFFLWRYVKERVFDRECSNADEMKARLCIEMNGAQFEPHLGTAPVERIGGNHKAHIYEQKQEAIKKYINSLKCSEAHYCRGSSSTRRYLLSTLSINKLYEMFIEKTGHTIQQRVHRLRANAFYSMLKEKQEGMKTLSFDCQKNLPLPKLPDQSCYYSRQLYLYNATVVEVSSKDPLTKNNVFATSGLQMSTVKAPMK</sequence>
<name>A0A2H1WVY6_SPOFR</name>
<reference evidence="1" key="1">
    <citation type="submission" date="2016-07" db="EMBL/GenBank/DDBJ databases">
        <authorList>
            <person name="Bretaudeau A."/>
        </authorList>
    </citation>
    <scope>NUCLEOTIDE SEQUENCE</scope>
    <source>
        <strain evidence="1">Rice</strain>
        <tissue evidence="1">Whole body</tissue>
    </source>
</reference>
<dbReference type="EMBL" id="ODYU01011409">
    <property type="protein sequence ID" value="SOQ57136.1"/>
    <property type="molecule type" value="Genomic_DNA"/>
</dbReference>
<dbReference type="PANTHER" id="PTHR47326">
    <property type="entry name" value="TRANSPOSABLE ELEMENT TC3 TRANSPOSASE-LIKE PROTEIN"/>
    <property type="match status" value="1"/>
</dbReference>
<dbReference type="InterPro" id="IPR036397">
    <property type="entry name" value="RNaseH_sf"/>
</dbReference>
<dbReference type="PANTHER" id="PTHR47326:SF1">
    <property type="entry name" value="HTH PSQ-TYPE DOMAIN-CONTAINING PROTEIN"/>
    <property type="match status" value="1"/>
</dbReference>
<dbReference type="Gene3D" id="3.30.420.10">
    <property type="entry name" value="Ribonuclease H-like superfamily/Ribonuclease H"/>
    <property type="match status" value="1"/>
</dbReference>
<dbReference type="AlphaFoldDB" id="A0A2H1WVY6"/>
<evidence type="ECO:0000313" key="1">
    <source>
        <dbReference type="EMBL" id="SOQ57136.1"/>
    </source>
</evidence>
<organism evidence="1">
    <name type="scientific">Spodoptera frugiperda</name>
    <name type="common">Fall armyworm</name>
    <dbReference type="NCBI Taxonomy" id="7108"/>
    <lineage>
        <taxon>Eukaryota</taxon>
        <taxon>Metazoa</taxon>
        <taxon>Ecdysozoa</taxon>
        <taxon>Arthropoda</taxon>
        <taxon>Hexapoda</taxon>
        <taxon>Insecta</taxon>
        <taxon>Pterygota</taxon>
        <taxon>Neoptera</taxon>
        <taxon>Endopterygota</taxon>
        <taxon>Lepidoptera</taxon>
        <taxon>Glossata</taxon>
        <taxon>Ditrysia</taxon>
        <taxon>Noctuoidea</taxon>
        <taxon>Noctuidae</taxon>
        <taxon>Amphipyrinae</taxon>
        <taxon>Spodoptera</taxon>
    </lineage>
</organism>